<evidence type="ECO:0000256" key="1">
    <source>
        <dbReference type="SAM" id="SignalP"/>
    </source>
</evidence>
<organism evidence="2 3">
    <name type="scientific">Folsomia candida</name>
    <name type="common">Springtail</name>
    <dbReference type="NCBI Taxonomy" id="158441"/>
    <lineage>
        <taxon>Eukaryota</taxon>
        <taxon>Metazoa</taxon>
        <taxon>Ecdysozoa</taxon>
        <taxon>Arthropoda</taxon>
        <taxon>Hexapoda</taxon>
        <taxon>Collembola</taxon>
        <taxon>Entomobryomorpha</taxon>
        <taxon>Isotomoidea</taxon>
        <taxon>Isotomidae</taxon>
        <taxon>Proisotominae</taxon>
        <taxon>Folsomia</taxon>
    </lineage>
</organism>
<keyword evidence="1" id="KW-0732">Signal</keyword>
<keyword evidence="3" id="KW-1185">Reference proteome</keyword>
<feature type="chain" id="PRO_5012149582" evidence="1">
    <location>
        <begin position="24"/>
        <end position="193"/>
    </location>
</feature>
<gene>
    <name evidence="2" type="ORF">Fcan01_17220</name>
</gene>
<dbReference type="PROSITE" id="PS51257">
    <property type="entry name" value="PROKAR_LIPOPROTEIN"/>
    <property type="match status" value="1"/>
</dbReference>
<proteinExistence type="predicted"/>
<feature type="signal peptide" evidence="1">
    <location>
        <begin position="1"/>
        <end position="23"/>
    </location>
</feature>
<evidence type="ECO:0000313" key="3">
    <source>
        <dbReference type="Proteomes" id="UP000198287"/>
    </source>
</evidence>
<dbReference type="AlphaFoldDB" id="A0A226DUX3"/>
<dbReference type="Proteomes" id="UP000198287">
    <property type="component" value="Unassembled WGS sequence"/>
</dbReference>
<reference evidence="2 3" key="1">
    <citation type="submission" date="2015-12" db="EMBL/GenBank/DDBJ databases">
        <title>The genome of Folsomia candida.</title>
        <authorList>
            <person name="Faddeeva A."/>
            <person name="Derks M.F."/>
            <person name="Anvar Y."/>
            <person name="Smit S."/>
            <person name="Van Straalen N."/>
            <person name="Roelofs D."/>
        </authorList>
    </citation>
    <scope>NUCLEOTIDE SEQUENCE [LARGE SCALE GENOMIC DNA]</scope>
    <source>
        <strain evidence="2 3">VU population</strain>
        <tissue evidence="2">Whole body</tissue>
    </source>
</reference>
<dbReference type="EMBL" id="LNIX01000012">
    <property type="protein sequence ID" value="OXA48026.1"/>
    <property type="molecule type" value="Genomic_DNA"/>
</dbReference>
<comment type="caution">
    <text evidence="2">The sequence shown here is derived from an EMBL/GenBank/DDBJ whole genome shotgun (WGS) entry which is preliminary data.</text>
</comment>
<accession>A0A226DUX3</accession>
<name>A0A226DUX3_FOLCA</name>
<sequence length="193" mass="20772">MPSSKNICKVILPTILLLTGCAGFIQELTLYHGLDCTGASVTFQTKEQNLANWDLFLSDAQSFQALGWWWFFTGTGFAPYLTNSGYRSTPYCANSSYIYASQSLRFAGPLETATPALAVYESWYSSGAGREVIFTTGAANNFGFIARSAIASGTSSWTLYYNENFTGNTTCLSSGGELVITSATFGSAIMGCN</sequence>
<evidence type="ECO:0000313" key="2">
    <source>
        <dbReference type="EMBL" id="OXA48026.1"/>
    </source>
</evidence>
<protein>
    <submittedName>
        <fullName evidence="2">Uncharacterized protein</fullName>
    </submittedName>
</protein>